<evidence type="ECO:0000313" key="2">
    <source>
        <dbReference type="EMBL" id="UQS82579.1"/>
    </source>
</evidence>
<gene>
    <name evidence="2" type="ORF">MOO45_02725</name>
</gene>
<keyword evidence="3" id="KW-1185">Reference proteome</keyword>
<dbReference type="SUPFAM" id="SSF47413">
    <property type="entry name" value="lambda repressor-like DNA-binding domains"/>
    <property type="match status" value="1"/>
</dbReference>
<dbReference type="Gene3D" id="1.10.260.40">
    <property type="entry name" value="lambda repressor-like DNA-binding domains"/>
    <property type="match status" value="1"/>
</dbReference>
<dbReference type="RefSeq" id="WP_249514857.1">
    <property type="nucleotide sequence ID" value="NZ_CP093366.1"/>
</dbReference>
<dbReference type="CDD" id="cd00093">
    <property type="entry name" value="HTH_XRE"/>
    <property type="match status" value="1"/>
</dbReference>
<organism evidence="2 3">
    <name type="scientific">Bombilactobacillus folatiphilus</name>
    <dbReference type="NCBI Taxonomy" id="2923362"/>
    <lineage>
        <taxon>Bacteria</taxon>
        <taxon>Bacillati</taxon>
        <taxon>Bacillota</taxon>
        <taxon>Bacilli</taxon>
        <taxon>Lactobacillales</taxon>
        <taxon>Lactobacillaceae</taxon>
        <taxon>Bombilactobacillus</taxon>
    </lineage>
</organism>
<proteinExistence type="predicted"/>
<dbReference type="EMBL" id="CP093366">
    <property type="protein sequence ID" value="UQS82579.1"/>
    <property type="molecule type" value="Genomic_DNA"/>
</dbReference>
<evidence type="ECO:0000259" key="1">
    <source>
        <dbReference type="PROSITE" id="PS50943"/>
    </source>
</evidence>
<dbReference type="InterPro" id="IPR001387">
    <property type="entry name" value="Cro/C1-type_HTH"/>
</dbReference>
<dbReference type="InterPro" id="IPR010982">
    <property type="entry name" value="Lambda_DNA-bd_dom_sf"/>
</dbReference>
<name>A0ABY4PA50_9LACO</name>
<feature type="domain" description="HTH cro/C1-type" evidence="1">
    <location>
        <begin position="14"/>
        <end position="59"/>
    </location>
</feature>
<sequence length="67" mass="7628">MNVYNAIKEIAYGKKITIYQIEKDLKFTPSLISKWNTSMPSADRLQNVADYLGVTMQFILDKARKGG</sequence>
<reference evidence="2" key="1">
    <citation type="journal article" date="2022" name="Int. J. Syst. Evol. Microbiol.">
        <title>Apilactobacillus apisilvae sp. nov., Nicolia spurrieriana gen. nov. sp. nov., Bombilactobacillus folatiphilus sp. nov. and Bombilactobacillus thymidiniphilus sp. nov., four new lactic acid bacterial isolates from stingless bees Tetragonula carbonaria and Austroplebeia australis.</title>
        <authorList>
            <person name="Oliphant S.A."/>
            <person name="Watson-Haigh N.S."/>
            <person name="Sumby K.M."/>
            <person name="Gardner J."/>
            <person name="Groom S."/>
            <person name="Jiranek V."/>
        </authorList>
    </citation>
    <scope>NUCLEOTIDE SEQUENCE</scope>
    <source>
        <strain evidence="2">SG4_D2</strain>
    </source>
</reference>
<dbReference type="Proteomes" id="UP000831495">
    <property type="component" value="Chromosome"/>
</dbReference>
<accession>A0ABY4PA50</accession>
<dbReference type="PROSITE" id="PS50943">
    <property type="entry name" value="HTH_CROC1"/>
    <property type="match status" value="1"/>
</dbReference>
<evidence type="ECO:0000313" key="3">
    <source>
        <dbReference type="Proteomes" id="UP000831495"/>
    </source>
</evidence>
<protein>
    <submittedName>
        <fullName evidence="2">Helix-turn-helix domain-containing protein</fullName>
    </submittedName>
</protein>